<proteinExistence type="predicted"/>
<name>A0A8S3VFG2_MYTED</name>
<dbReference type="Proteomes" id="UP000683360">
    <property type="component" value="Unassembled WGS sequence"/>
</dbReference>
<keyword evidence="2" id="KW-1185">Reference proteome</keyword>
<comment type="caution">
    <text evidence="1">The sequence shown here is derived from an EMBL/GenBank/DDBJ whole genome shotgun (WGS) entry which is preliminary data.</text>
</comment>
<organism evidence="1 2">
    <name type="scientific">Mytilus edulis</name>
    <name type="common">Blue mussel</name>
    <dbReference type="NCBI Taxonomy" id="6550"/>
    <lineage>
        <taxon>Eukaryota</taxon>
        <taxon>Metazoa</taxon>
        <taxon>Spiralia</taxon>
        <taxon>Lophotrochozoa</taxon>
        <taxon>Mollusca</taxon>
        <taxon>Bivalvia</taxon>
        <taxon>Autobranchia</taxon>
        <taxon>Pteriomorphia</taxon>
        <taxon>Mytilida</taxon>
        <taxon>Mytiloidea</taxon>
        <taxon>Mytilidae</taxon>
        <taxon>Mytilinae</taxon>
        <taxon>Mytilus</taxon>
    </lineage>
</organism>
<dbReference type="AlphaFoldDB" id="A0A8S3VFG2"/>
<protein>
    <submittedName>
        <fullName evidence="1">Uncharacterized protein</fullName>
    </submittedName>
</protein>
<dbReference type="OrthoDB" id="6110677at2759"/>
<dbReference type="PANTHER" id="PTHR14187:SF5">
    <property type="entry name" value="HEAT SHOCK 70 KDA PROTEIN 12A"/>
    <property type="match status" value="1"/>
</dbReference>
<reference evidence="1" key="1">
    <citation type="submission" date="2021-03" db="EMBL/GenBank/DDBJ databases">
        <authorList>
            <person name="Bekaert M."/>
        </authorList>
    </citation>
    <scope>NUCLEOTIDE SEQUENCE</scope>
</reference>
<dbReference type="EMBL" id="CAJPWZ010003271">
    <property type="protein sequence ID" value="CAG2255436.1"/>
    <property type="molecule type" value="Genomic_DNA"/>
</dbReference>
<sequence>MNRSILVVGVNIGKLYSGCTFSTKSHFDEKPNHVMSVSWKSEYLTKLSEETPTSILLNAEKGFESFGYEAEDQYMSLTDETKASDVYFFQHFLCQTKWYRKNGKILVKPTNRSDPVPLKTLLSQSISYLKNHFDLNVIKNSFNFIENEILWMVVYPDESDFDVRLTFHKACLTADISEENFVLVGESIAIKSFARHIEQYKKYEINGLLPKCMVILNCILTQVRQNKVLQIYPQVPTILIGISSVIADIDSIMSKRLGCFIFNDLTDIKSRCELIYNLDVALKEGSMNQCYPVKIRVPVSYLGHMGKHITNSWKEGFRLLSYTLCIDSTVIHEAFQRALKPLMNHLKRVINFLNREAIYKVILVGDFSRYSMTKVFFKKAFPNVNSLYH</sequence>
<evidence type="ECO:0000313" key="1">
    <source>
        <dbReference type="EMBL" id="CAG2255436.1"/>
    </source>
</evidence>
<gene>
    <name evidence="1" type="ORF">MEDL_66856</name>
</gene>
<dbReference type="PANTHER" id="PTHR14187">
    <property type="entry name" value="ALPHA KINASE/ELONGATION FACTOR 2 KINASE"/>
    <property type="match status" value="1"/>
</dbReference>
<accession>A0A8S3VFG2</accession>
<evidence type="ECO:0000313" key="2">
    <source>
        <dbReference type="Proteomes" id="UP000683360"/>
    </source>
</evidence>